<dbReference type="AlphaFoldDB" id="A0A3S4SDX5"/>
<dbReference type="STRING" id="1278298.GCA_000428685_02135"/>
<organism evidence="3 4">
    <name type="scientific">Actinomyces slackii</name>
    <dbReference type="NCBI Taxonomy" id="52774"/>
    <lineage>
        <taxon>Bacteria</taxon>
        <taxon>Bacillati</taxon>
        <taxon>Actinomycetota</taxon>
        <taxon>Actinomycetes</taxon>
        <taxon>Actinomycetales</taxon>
        <taxon>Actinomycetaceae</taxon>
        <taxon>Actinomyces</taxon>
    </lineage>
</organism>
<dbReference type="EMBL" id="LR134363">
    <property type="protein sequence ID" value="VEG73844.1"/>
    <property type="molecule type" value="Genomic_DNA"/>
</dbReference>
<name>A0A3S4SDX5_9ACTO</name>
<feature type="chain" id="PRO_5038960767" description="ARC6 IMS domain-containing protein" evidence="2">
    <location>
        <begin position="32"/>
        <end position="219"/>
    </location>
</feature>
<dbReference type="RefSeq" id="WP_126412092.1">
    <property type="nucleotide sequence ID" value="NZ_CBCRWE010000036.1"/>
</dbReference>
<evidence type="ECO:0000313" key="4">
    <source>
        <dbReference type="Proteomes" id="UP000276899"/>
    </source>
</evidence>
<feature type="compositionally biased region" description="Low complexity" evidence="1">
    <location>
        <begin position="39"/>
        <end position="56"/>
    </location>
</feature>
<protein>
    <recommendedName>
        <fullName evidence="5">ARC6 IMS domain-containing protein</fullName>
    </recommendedName>
</protein>
<keyword evidence="4" id="KW-1185">Reference proteome</keyword>
<dbReference type="Proteomes" id="UP000276899">
    <property type="component" value="Chromosome"/>
</dbReference>
<proteinExistence type="predicted"/>
<dbReference type="PROSITE" id="PS51257">
    <property type="entry name" value="PROKAR_LIPOPROTEIN"/>
    <property type="match status" value="1"/>
</dbReference>
<feature type="region of interest" description="Disordered" evidence="1">
    <location>
        <begin position="36"/>
        <end position="56"/>
    </location>
</feature>
<sequence>MNARAAVELSLRALCATALGLVAACSGGASGTDIPSYQASASSGAPESASPTATGTASATASPLAVESVSTEKYTLVTAPKGLARMEASMLEGFVAADKLTWDLWFERPGVDKAEEAASGTALEEIKEDYAQWEGITLEGNVRVAIDRVEITRSDGLPAGEVSYCVDQSGLTVRDASGKDVSESKGLDGRFGYIATLEFQDGTWKIISVEYVSLNECAV</sequence>
<reference evidence="3 4" key="1">
    <citation type="submission" date="2018-12" db="EMBL/GenBank/DDBJ databases">
        <authorList>
            <consortium name="Pathogen Informatics"/>
        </authorList>
    </citation>
    <scope>NUCLEOTIDE SEQUENCE [LARGE SCALE GENOMIC DNA]</scope>
    <source>
        <strain evidence="3 4">NCTC11923</strain>
    </source>
</reference>
<evidence type="ECO:0000256" key="1">
    <source>
        <dbReference type="SAM" id="MobiDB-lite"/>
    </source>
</evidence>
<gene>
    <name evidence="3" type="ORF">NCTC11923_00456</name>
</gene>
<evidence type="ECO:0000256" key="2">
    <source>
        <dbReference type="SAM" id="SignalP"/>
    </source>
</evidence>
<keyword evidence="2" id="KW-0732">Signal</keyword>
<accession>A0A3S4SDX5</accession>
<feature type="signal peptide" evidence="2">
    <location>
        <begin position="1"/>
        <end position="31"/>
    </location>
</feature>
<evidence type="ECO:0000313" key="3">
    <source>
        <dbReference type="EMBL" id="VEG73844.1"/>
    </source>
</evidence>
<dbReference type="KEGG" id="asla:NCTC11923_00456"/>
<evidence type="ECO:0008006" key="5">
    <source>
        <dbReference type="Google" id="ProtNLM"/>
    </source>
</evidence>